<sequence length="584" mass="66918">MRTSITPDLSETLNMPLLTSELAHAFTNAYEPYEYENLRQFLPLGRMNEIMKPKSIVSHLREIWPDGIPTSAVIPSLRDEGDHHEAIGRYICGQQIPATVFASKPDTAMKLFSILVHIEQESAILAFMKEGITDKNLPFQKHQMEGADFHLALSCGKEITSFIPNWNRLAERSFDTCQWQVLSPILQPGDNKKFERYKFGSQTILPFSHAEATPDTNCRVWKVIIDEHHHNFAEPNNAFALKQLQPTHKDWFEWEMDAFERIPLHDHLTPLYATIEHKGHFHLLLPWALGKSLYSMWQQEAPRNSREYWMWFVKQCLGIASGLDCIHDTNLGMSDGVAAQLPYPEDDRTCGRHGDIKPNNILWFHDHTEDKRNHGGKHGEYGRLKICDFGLTRFSKPDATKATAKNIRVTQTYRPPEYDINEKVSRPFDIWSLGCVYVEFITWLLLGGQGISEFDKLRQRESVRPHIRGDHFFDIVNGERHKEPMAVLGTENRGPGTSDDVKKGPDTSRSTWSRLRSKFRHSFLSKSKTTGLNAHDEIPIVKTSVLSVCMPLPYSILRTLTHLCAVDGQITASPQLLPISRRVY</sequence>
<dbReference type="Pfam" id="PF00069">
    <property type="entry name" value="Pkinase"/>
    <property type="match status" value="1"/>
</dbReference>
<protein>
    <submittedName>
        <fullName evidence="3">Kinase-like domain-containing protein</fullName>
    </submittedName>
</protein>
<gene>
    <name evidence="3" type="ORF">B0I35DRAFT_441632</name>
</gene>
<reference evidence="3" key="1">
    <citation type="journal article" date="2021" name="Nat. Commun.">
        <title>Genetic determinants of endophytism in the Arabidopsis root mycobiome.</title>
        <authorList>
            <person name="Mesny F."/>
            <person name="Miyauchi S."/>
            <person name="Thiergart T."/>
            <person name="Pickel B."/>
            <person name="Atanasova L."/>
            <person name="Karlsson M."/>
            <person name="Huettel B."/>
            <person name="Barry K.W."/>
            <person name="Haridas S."/>
            <person name="Chen C."/>
            <person name="Bauer D."/>
            <person name="Andreopoulos W."/>
            <person name="Pangilinan J."/>
            <person name="LaButti K."/>
            <person name="Riley R."/>
            <person name="Lipzen A."/>
            <person name="Clum A."/>
            <person name="Drula E."/>
            <person name="Henrissat B."/>
            <person name="Kohler A."/>
            <person name="Grigoriev I.V."/>
            <person name="Martin F.M."/>
            <person name="Hacquard S."/>
        </authorList>
    </citation>
    <scope>NUCLEOTIDE SEQUENCE</scope>
    <source>
        <strain evidence="3">MPI-CAGE-CH-0235</strain>
    </source>
</reference>
<dbReference type="InterPro" id="IPR000719">
    <property type="entry name" value="Prot_kinase_dom"/>
</dbReference>
<feature type="domain" description="Protein kinase" evidence="2">
    <location>
        <begin position="179"/>
        <end position="524"/>
    </location>
</feature>
<keyword evidence="3" id="KW-0418">Kinase</keyword>
<dbReference type="PROSITE" id="PS50011">
    <property type="entry name" value="PROTEIN_KINASE_DOM"/>
    <property type="match status" value="1"/>
</dbReference>
<comment type="caution">
    <text evidence="3">The sequence shown here is derived from an EMBL/GenBank/DDBJ whole genome shotgun (WGS) entry which is preliminary data.</text>
</comment>
<keyword evidence="4" id="KW-1185">Reference proteome</keyword>
<dbReference type="AlphaFoldDB" id="A0A8K0WLS4"/>
<dbReference type="SMART" id="SM00220">
    <property type="entry name" value="S_TKc"/>
    <property type="match status" value="1"/>
</dbReference>
<dbReference type="SUPFAM" id="SSF56112">
    <property type="entry name" value="Protein kinase-like (PK-like)"/>
    <property type="match status" value="1"/>
</dbReference>
<dbReference type="Proteomes" id="UP000813444">
    <property type="component" value="Unassembled WGS sequence"/>
</dbReference>
<evidence type="ECO:0000256" key="1">
    <source>
        <dbReference type="SAM" id="MobiDB-lite"/>
    </source>
</evidence>
<dbReference type="Gene3D" id="1.10.510.10">
    <property type="entry name" value="Transferase(Phosphotransferase) domain 1"/>
    <property type="match status" value="1"/>
</dbReference>
<dbReference type="GO" id="GO:0005524">
    <property type="term" value="F:ATP binding"/>
    <property type="evidence" value="ECO:0007669"/>
    <property type="project" value="InterPro"/>
</dbReference>
<dbReference type="PANTHER" id="PTHR24359">
    <property type="entry name" value="SERINE/THREONINE-PROTEIN KINASE SBK1"/>
    <property type="match status" value="1"/>
</dbReference>
<evidence type="ECO:0000259" key="2">
    <source>
        <dbReference type="PROSITE" id="PS50011"/>
    </source>
</evidence>
<keyword evidence="3" id="KW-0808">Transferase</keyword>
<name>A0A8K0WLS4_9HYPO</name>
<accession>A0A8K0WLS4</accession>
<feature type="region of interest" description="Disordered" evidence="1">
    <location>
        <begin position="488"/>
        <end position="510"/>
    </location>
</feature>
<dbReference type="GO" id="GO:0004674">
    <property type="term" value="F:protein serine/threonine kinase activity"/>
    <property type="evidence" value="ECO:0007669"/>
    <property type="project" value="TreeGrafter"/>
</dbReference>
<dbReference type="EMBL" id="JAGPNK010000014">
    <property type="protein sequence ID" value="KAH7309158.1"/>
    <property type="molecule type" value="Genomic_DNA"/>
</dbReference>
<proteinExistence type="predicted"/>
<dbReference type="OrthoDB" id="4960869at2759"/>
<dbReference type="CDD" id="cd00180">
    <property type="entry name" value="PKc"/>
    <property type="match status" value="1"/>
</dbReference>
<dbReference type="InterPro" id="IPR011009">
    <property type="entry name" value="Kinase-like_dom_sf"/>
</dbReference>
<organism evidence="3 4">
    <name type="scientific">Stachybotrys elegans</name>
    <dbReference type="NCBI Taxonomy" id="80388"/>
    <lineage>
        <taxon>Eukaryota</taxon>
        <taxon>Fungi</taxon>
        <taxon>Dikarya</taxon>
        <taxon>Ascomycota</taxon>
        <taxon>Pezizomycotina</taxon>
        <taxon>Sordariomycetes</taxon>
        <taxon>Hypocreomycetidae</taxon>
        <taxon>Hypocreales</taxon>
        <taxon>Stachybotryaceae</taxon>
        <taxon>Stachybotrys</taxon>
    </lineage>
</organism>
<evidence type="ECO:0000313" key="3">
    <source>
        <dbReference type="EMBL" id="KAH7309158.1"/>
    </source>
</evidence>
<dbReference type="PANTHER" id="PTHR24359:SF37">
    <property type="entry name" value="PROTEIN KINASE DOMAIN-CONTAINING PROTEIN"/>
    <property type="match status" value="1"/>
</dbReference>
<evidence type="ECO:0000313" key="4">
    <source>
        <dbReference type="Proteomes" id="UP000813444"/>
    </source>
</evidence>